<organism evidence="1 2">
    <name type="scientific">Rufibacter immobilis</name>
    <dbReference type="NCBI Taxonomy" id="1348778"/>
    <lineage>
        <taxon>Bacteria</taxon>
        <taxon>Pseudomonadati</taxon>
        <taxon>Bacteroidota</taxon>
        <taxon>Cytophagia</taxon>
        <taxon>Cytophagales</taxon>
        <taxon>Hymenobacteraceae</taxon>
        <taxon>Rufibacter</taxon>
    </lineage>
</organism>
<sequence>MLEVLHSDRYERGEGVEEVLSITDQYRKLLTDRLSPEDTEGYQCILWNLDSLHQEANNMLHNPNHDLFLYLKAYHTLRDNLQNMFPSCQMIAM</sequence>
<dbReference type="EMBL" id="RJJE01000017">
    <property type="protein sequence ID" value="RNI28124.1"/>
    <property type="molecule type" value="Genomic_DNA"/>
</dbReference>
<proteinExistence type="predicted"/>
<evidence type="ECO:0000313" key="1">
    <source>
        <dbReference type="EMBL" id="RNI28124.1"/>
    </source>
</evidence>
<accession>A0A3M9MRH7</accession>
<keyword evidence="2" id="KW-1185">Reference proteome</keyword>
<dbReference type="Proteomes" id="UP000271010">
    <property type="component" value="Unassembled WGS sequence"/>
</dbReference>
<reference evidence="1 2" key="1">
    <citation type="submission" date="2018-11" db="EMBL/GenBank/DDBJ databases">
        <title>Rufibacter latericius sp. nov., isolated from water in Baiyang Lake.</title>
        <authorList>
            <person name="Yang Y."/>
        </authorList>
    </citation>
    <scope>NUCLEOTIDE SEQUENCE [LARGE SCALE GENOMIC DNA]</scope>
    <source>
        <strain evidence="1 2">MCC P1</strain>
    </source>
</reference>
<dbReference type="AlphaFoldDB" id="A0A3M9MRH7"/>
<protein>
    <submittedName>
        <fullName evidence="1">Uncharacterized protein</fullName>
    </submittedName>
</protein>
<comment type="caution">
    <text evidence="1">The sequence shown here is derived from an EMBL/GenBank/DDBJ whole genome shotgun (WGS) entry which is preliminary data.</text>
</comment>
<evidence type="ECO:0000313" key="2">
    <source>
        <dbReference type="Proteomes" id="UP000271010"/>
    </source>
</evidence>
<gene>
    <name evidence="1" type="ORF">EFA69_18795</name>
</gene>
<name>A0A3M9MRH7_9BACT</name>